<dbReference type="InterPro" id="IPR048641">
    <property type="entry name" value="RlmN_N"/>
</dbReference>
<keyword evidence="9 13" id="KW-0479">Metal-binding</keyword>
<feature type="domain" description="Radical SAM core" evidence="14">
    <location>
        <begin position="98"/>
        <end position="328"/>
    </location>
</feature>
<proteinExistence type="inferred from homology"/>
<keyword evidence="8 13" id="KW-0819">tRNA processing</keyword>
<keyword evidence="3 13" id="KW-0963">Cytoplasm</keyword>
<name>A0A7C3YTC2_UNCW3</name>
<dbReference type="GO" id="GO:0070475">
    <property type="term" value="P:rRNA base methylation"/>
    <property type="evidence" value="ECO:0007669"/>
    <property type="project" value="UniProtKB-UniRule"/>
</dbReference>
<feature type="binding site" evidence="13">
    <location>
        <position position="190"/>
    </location>
    <ligand>
        <name>S-adenosyl-L-methionine</name>
        <dbReference type="ChEBI" id="CHEBI:59789"/>
    </ligand>
</feature>
<keyword evidence="11 13" id="KW-0411">Iron-sulfur</keyword>
<comment type="caution">
    <text evidence="15">The sequence shown here is derived from an EMBL/GenBank/DDBJ whole genome shotgun (WGS) entry which is preliminary data.</text>
</comment>
<dbReference type="SFLD" id="SFLDF00275">
    <property type="entry name" value="adenosine_C2_methyltransferase"/>
    <property type="match status" value="1"/>
</dbReference>
<dbReference type="CDD" id="cd01335">
    <property type="entry name" value="Radical_SAM"/>
    <property type="match status" value="1"/>
</dbReference>
<dbReference type="GO" id="GO:0019843">
    <property type="term" value="F:rRNA binding"/>
    <property type="evidence" value="ECO:0007669"/>
    <property type="project" value="UniProtKB-UniRule"/>
</dbReference>
<dbReference type="GO" id="GO:0000049">
    <property type="term" value="F:tRNA binding"/>
    <property type="evidence" value="ECO:0007669"/>
    <property type="project" value="UniProtKB-UniRule"/>
</dbReference>
<feature type="active site" description="Proton acceptor" evidence="13">
    <location>
        <position position="92"/>
    </location>
</feature>
<dbReference type="Pfam" id="PF04055">
    <property type="entry name" value="Radical_SAM"/>
    <property type="match status" value="1"/>
</dbReference>
<dbReference type="PANTHER" id="PTHR30544">
    <property type="entry name" value="23S RRNA METHYLTRANSFERASE"/>
    <property type="match status" value="1"/>
</dbReference>
<dbReference type="GO" id="GO:0002935">
    <property type="term" value="F:tRNA (adenine(37)-C2)-methyltransferase activity"/>
    <property type="evidence" value="ECO:0007669"/>
    <property type="project" value="UniProtKB-UniRule"/>
</dbReference>
<evidence type="ECO:0000259" key="14">
    <source>
        <dbReference type="PROSITE" id="PS51918"/>
    </source>
</evidence>
<dbReference type="InterPro" id="IPR013785">
    <property type="entry name" value="Aldolase_TIM"/>
</dbReference>
<dbReference type="PIRSF" id="PIRSF006004">
    <property type="entry name" value="CHP00048"/>
    <property type="match status" value="1"/>
</dbReference>
<comment type="catalytic activity">
    <reaction evidence="13">
        <text>adenosine(2503) in 23S rRNA + 2 reduced [2Fe-2S]-[ferredoxin] + 2 S-adenosyl-L-methionine = 2-methyladenosine(2503) in 23S rRNA + 5'-deoxyadenosine + L-methionine + 2 oxidized [2Fe-2S]-[ferredoxin] + S-adenosyl-L-homocysteine</text>
        <dbReference type="Rhea" id="RHEA:42916"/>
        <dbReference type="Rhea" id="RHEA-COMP:10000"/>
        <dbReference type="Rhea" id="RHEA-COMP:10001"/>
        <dbReference type="Rhea" id="RHEA-COMP:10152"/>
        <dbReference type="Rhea" id="RHEA-COMP:10282"/>
        <dbReference type="ChEBI" id="CHEBI:17319"/>
        <dbReference type="ChEBI" id="CHEBI:33737"/>
        <dbReference type="ChEBI" id="CHEBI:33738"/>
        <dbReference type="ChEBI" id="CHEBI:57844"/>
        <dbReference type="ChEBI" id="CHEBI:57856"/>
        <dbReference type="ChEBI" id="CHEBI:59789"/>
        <dbReference type="ChEBI" id="CHEBI:74411"/>
        <dbReference type="ChEBI" id="CHEBI:74497"/>
        <dbReference type="EC" id="2.1.1.192"/>
    </reaction>
</comment>
<dbReference type="GO" id="GO:0046872">
    <property type="term" value="F:metal ion binding"/>
    <property type="evidence" value="ECO:0007669"/>
    <property type="project" value="UniProtKB-KW"/>
</dbReference>
<evidence type="ECO:0000256" key="6">
    <source>
        <dbReference type="ARBA" id="ARBA00022679"/>
    </source>
</evidence>
<evidence type="ECO:0000256" key="13">
    <source>
        <dbReference type="HAMAP-Rule" id="MF_01849"/>
    </source>
</evidence>
<dbReference type="GO" id="GO:0070040">
    <property type="term" value="F:rRNA (adenine(2503)-C2-)-methyltransferase activity"/>
    <property type="evidence" value="ECO:0007669"/>
    <property type="project" value="UniProtKB-UniRule"/>
</dbReference>
<dbReference type="SFLD" id="SFLDS00029">
    <property type="entry name" value="Radical_SAM"/>
    <property type="match status" value="1"/>
</dbReference>
<keyword evidence="10 13" id="KW-0408">Iron</keyword>
<evidence type="ECO:0000313" key="15">
    <source>
        <dbReference type="EMBL" id="HGE99412.1"/>
    </source>
</evidence>
<dbReference type="InterPro" id="IPR004383">
    <property type="entry name" value="rRNA_lsu_MTrfase_RlmN/Cfr"/>
</dbReference>
<evidence type="ECO:0000256" key="2">
    <source>
        <dbReference type="ARBA" id="ARBA00022485"/>
    </source>
</evidence>
<evidence type="ECO:0000256" key="8">
    <source>
        <dbReference type="ARBA" id="ARBA00022694"/>
    </source>
</evidence>
<dbReference type="FunFam" id="3.20.20.70:FF:000014">
    <property type="entry name" value="Probable dual-specificity RNA methyltransferase RlmN"/>
    <property type="match status" value="1"/>
</dbReference>
<evidence type="ECO:0000256" key="11">
    <source>
        <dbReference type="ARBA" id="ARBA00023014"/>
    </source>
</evidence>
<comment type="similarity">
    <text evidence="13">Belongs to the radical SAM superfamily. RlmN family.</text>
</comment>
<feature type="binding site" evidence="13">
    <location>
        <position position="119"/>
    </location>
    <ligand>
        <name>[4Fe-4S] cluster</name>
        <dbReference type="ChEBI" id="CHEBI:49883"/>
        <note>4Fe-4S-S-AdoMet</note>
    </ligand>
</feature>
<dbReference type="GO" id="GO:0030488">
    <property type="term" value="P:tRNA methylation"/>
    <property type="evidence" value="ECO:0007669"/>
    <property type="project" value="UniProtKB-UniRule"/>
</dbReference>
<dbReference type="SMART" id="SM00729">
    <property type="entry name" value="Elp3"/>
    <property type="match status" value="1"/>
</dbReference>
<dbReference type="Pfam" id="PF21016">
    <property type="entry name" value="RlmN_N"/>
    <property type="match status" value="1"/>
</dbReference>
<dbReference type="Gene3D" id="1.10.150.530">
    <property type="match status" value="1"/>
</dbReference>
<dbReference type="AlphaFoldDB" id="A0A7C3YTC2"/>
<dbReference type="InterPro" id="IPR040072">
    <property type="entry name" value="Methyltransferase_A"/>
</dbReference>
<dbReference type="InterPro" id="IPR007197">
    <property type="entry name" value="rSAM"/>
</dbReference>
<dbReference type="InterPro" id="IPR027492">
    <property type="entry name" value="RNA_MTrfase_RlmN"/>
</dbReference>
<dbReference type="SFLD" id="SFLDG01062">
    <property type="entry name" value="methyltransferase_(Class_A)"/>
    <property type="match status" value="1"/>
</dbReference>
<organism evidence="15">
    <name type="scientific">candidate division WOR-3 bacterium</name>
    <dbReference type="NCBI Taxonomy" id="2052148"/>
    <lineage>
        <taxon>Bacteria</taxon>
        <taxon>Bacteria division WOR-3</taxon>
    </lineage>
</organism>
<dbReference type="SUPFAM" id="SSF102114">
    <property type="entry name" value="Radical SAM enzymes"/>
    <property type="match status" value="1"/>
</dbReference>
<dbReference type="NCBIfam" id="TIGR00048">
    <property type="entry name" value="rRNA_mod_RlmN"/>
    <property type="match status" value="1"/>
</dbReference>
<evidence type="ECO:0000256" key="1">
    <source>
        <dbReference type="ARBA" id="ARBA00004496"/>
    </source>
</evidence>
<sequence length="351" mass="40011">MSRELIKAYTYEELQAKVQELGFPKYTAQQLFLWLWQKGVDDFSLMTDIAKKNREILKNHFTSEVLNWERTLESKDGTKKSLFSLLDGKKIESVFIPEEKRKTVCVSTQVGCALGCRFCFTARMGMKRNLKFYEILEQVKEMRRIFGPITNVVFMGMGEPFLNFAEVMKAVTILNSNFGFKIGQRHITISTAGIVEGIYQLAESRFNVKLALSLNSPRDEIRSFLMPINEKYPIKELMKALKDYTRKKKSRATIEYVLIKGVNDSEKDAFLLGKILRSLPSKVNLIPFNPFPDTNFLPPSEKEVENFASLLSSSYPYLITIRKSRGSDILAGCGQLITENASSTPNGIDNL</sequence>
<evidence type="ECO:0000256" key="4">
    <source>
        <dbReference type="ARBA" id="ARBA00022552"/>
    </source>
</evidence>
<feature type="binding site" evidence="13">
    <location>
        <position position="112"/>
    </location>
    <ligand>
        <name>[4Fe-4S] cluster</name>
        <dbReference type="ChEBI" id="CHEBI:49883"/>
        <note>4Fe-4S-S-AdoMet</note>
    </ligand>
</feature>
<dbReference type="Gene3D" id="3.20.20.70">
    <property type="entry name" value="Aldolase class I"/>
    <property type="match status" value="1"/>
</dbReference>
<comment type="miscellaneous">
    <text evidence="13">Reaction proceeds by a ping-pong mechanism involving intermediate methylation of a conserved cysteine residue.</text>
</comment>
<feature type="binding site" evidence="13">
    <location>
        <begin position="158"/>
        <end position="159"/>
    </location>
    <ligand>
        <name>S-adenosyl-L-methionine</name>
        <dbReference type="ChEBI" id="CHEBI:59789"/>
    </ligand>
</feature>
<evidence type="ECO:0000256" key="7">
    <source>
        <dbReference type="ARBA" id="ARBA00022691"/>
    </source>
</evidence>
<dbReference type="PANTHER" id="PTHR30544:SF5">
    <property type="entry name" value="RADICAL SAM CORE DOMAIN-CONTAINING PROTEIN"/>
    <property type="match status" value="1"/>
</dbReference>
<feature type="binding site" evidence="13">
    <location>
        <begin position="213"/>
        <end position="215"/>
    </location>
    <ligand>
        <name>S-adenosyl-L-methionine</name>
        <dbReference type="ChEBI" id="CHEBI:59789"/>
    </ligand>
</feature>
<evidence type="ECO:0000256" key="3">
    <source>
        <dbReference type="ARBA" id="ARBA00022490"/>
    </source>
</evidence>
<evidence type="ECO:0000256" key="5">
    <source>
        <dbReference type="ARBA" id="ARBA00022603"/>
    </source>
</evidence>
<comment type="function">
    <text evidence="13">Specifically methylates position 2 of adenine 2503 in 23S rRNA and position 2 of adenine 37 in tRNAs.</text>
</comment>
<protein>
    <recommendedName>
        <fullName evidence="13">Probable dual-specificity RNA methyltransferase RlmN</fullName>
        <ecNumber evidence="13">2.1.1.192</ecNumber>
    </recommendedName>
    <alternativeName>
        <fullName evidence="13">23S rRNA (adenine(2503)-C(2))-methyltransferase</fullName>
    </alternativeName>
    <alternativeName>
        <fullName evidence="13">23S rRNA m2A2503 methyltransferase</fullName>
    </alternativeName>
    <alternativeName>
        <fullName evidence="13">Ribosomal RNA large subunit methyltransferase N</fullName>
    </alternativeName>
    <alternativeName>
        <fullName evidence="13">tRNA (adenine(37)-C(2))-methyltransferase</fullName>
    </alternativeName>
    <alternativeName>
        <fullName evidence="13">tRNA m2A37 methyltransferase</fullName>
    </alternativeName>
</protein>
<gene>
    <name evidence="13 15" type="primary">rlmN</name>
    <name evidence="15" type="ORF">ENX07_05005</name>
</gene>
<comment type="cofactor">
    <cofactor evidence="13">
        <name>[4Fe-4S] cluster</name>
        <dbReference type="ChEBI" id="CHEBI:49883"/>
    </cofactor>
    <text evidence="13">Binds 1 [4Fe-4S] cluster. The cluster is coordinated with 3 cysteines and an exchangeable S-adenosyl-L-methionine.</text>
</comment>
<comment type="catalytic activity">
    <reaction evidence="13">
        <text>adenosine(37) in tRNA + 2 reduced [2Fe-2S]-[ferredoxin] + 2 S-adenosyl-L-methionine = 2-methyladenosine(37) in tRNA + 5'-deoxyadenosine + L-methionine + 2 oxidized [2Fe-2S]-[ferredoxin] + S-adenosyl-L-homocysteine</text>
        <dbReference type="Rhea" id="RHEA:43332"/>
        <dbReference type="Rhea" id="RHEA-COMP:10000"/>
        <dbReference type="Rhea" id="RHEA-COMP:10001"/>
        <dbReference type="Rhea" id="RHEA-COMP:10162"/>
        <dbReference type="Rhea" id="RHEA-COMP:10485"/>
        <dbReference type="ChEBI" id="CHEBI:17319"/>
        <dbReference type="ChEBI" id="CHEBI:33737"/>
        <dbReference type="ChEBI" id="CHEBI:33738"/>
        <dbReference type="ChEBI" id="CHEBI:57844"/>
        <dbReference type="ChEBI" id="CHEBI:57856"/>
        <dbReference type="ChEBI" id="CHEBI:59789"/>
        <dbReference type="ChEBI" id="CHEBI:74411"/>
        <dbReference type="ChEBI" id="CHEBI:74497"/>
        <dbReference type="EC" id="2.1.1.192"/>
    </reaction>
</comment>
<dbReference type="GO" id="GO:0051539">
    <property type="term" value="F:4 iron, 4 sulfur cluster binding"/>
    <property type="evidence" value="ECO:0007669"/>
    <property type="project" value="UniProtKB-UniRule"/>
</dbReference>
<keyword evidence="5 13" id="KW-0489">Methyltransferase</keyword>
<dbReference type="GO" id="GO:0005737">
    <property type="term" value="C:cytoplasm"/>
    <property type="evidence" value="ECO:0007669"/>
    <property type="project" value="UniProtKB-SubCell"/>
</dbReference>
<comment type="caution">
    <text evidence="13">Lacks conserved residue(s) required for the propagation of feature annotation.</text>
</comment>
<evidence type="ECO:0000256" key="9">
    <source>
        <dbReference type="ARBA" id="ARBA00022723"/>
    </source>
</evidence>
<reference evidence="15" key="1">
    <citation type="journal article" date="2020" name="mSystems">
        <title>Genome- and Community-Level Interaction Insights into Carbon Utilization and Element Cycling Functions of Hydrothermarchaeota in Hydrothermal Sediment.</title>
        <authorList>
            <person name="Zhou Z."/>
            <person name="Liu Y."/>
            <person name="Xu W."/>
            <person name="Pan J."/>
            <person name="Luo Z.H."/>
            <person name="Li M."/>
        </authorList>
    </citation>
    <scope>NUCLEOTIDE SEQUENCE [LARGE SCALE GENOMIC DNA]</scope>
    <source>
        <strain evidence="15">SpSt-906</strain>
    </source>
</reference>
<dbReference type="HAMAP" id="MF_01849">
    <property type="entry name" value="RNA_methyltr_RlmN"/>
    <property type="match status" value="1"/>
</dbReference>
<evidence type="ECO:0000256" key="10">
    <source>
        <dbReference type="ARBA" id="ARBA00023004"/>
    </source>
</evidence>
<dbReference type="EC" id="2.1.1.192" evidence="13"/>
<keyword evidence="2 13" id="KW-0004">4Fe-4S</keyword>
<feature type="active site" description="S-methylcysteine intermediate" evidence="13">
    <location>
        <position position="333"/>
    </location>
</feature>
<evidence type="ECO:0000256" key="12">
    <source>
        <dbReference type="ARBA" id="ARBA00023157"/>
    </source>
</evidence>
<dbReference type="EMBL" id="DTMQ01000035">
    <property type="protein sequence ID" value="HGE99412.1"/>
    <property type="molecule type" value="Genomic_DNA"/>
</dbReference>
<accession>A0A7C3YTC2</accession>
<dbReference type="InterPro" id="IPR058240">
    <property type="entry name" value="rSAM_sf"/>
</dbReference>
<keyword evidence="12 13" id="KW-1015">Disulfide bond</keyword>
<keyword evidence="6 13" id="KW-0808">Transferase</keyword>
<dbReference type="PROSITE" id="PS51918">
    <property type="entry name" value="RADICAL_SAM"/>
    <property type="match status" value="1"/>
</dbReference>
<feature type="binding site" evidence="13">
    <location>
        <position position="289"/>
    </location>
    <ligand>
        <name>S-adenosyl-L-methionine</name>
        <dbReference type="ChEBI" id="CHEBI:59789"/>
    </ligand>
</feature>
<dbReference type="InterPro" id="IPR006638">
    <property type="entry name" value="Elp3/MiaA/NifB-like_rSAM"/>
</dbReference>
<keyword evidence="7 13" id="KW-0949">S-adenosyl-L-methionine</keyword>
<keyword evidence="4 13" id="KW-0698">rRNA processing</keyword>
<feature type="binding site" evidence="13">
    <location>
        <position position="116"/>
    </location>
    <ligand>
        <name>[4Fe-4S] cluster</name>
        <dbReference type="ChEBI" id="CHEBI:49883"/>
        <note>4Fe-4S-S-AdoMet</note>
    </ligand>
</feature>
<comment type="subcellular location">
    <subcellularLocation>
        <location evidence="1 13">Cytoplasm</location>
    </subcellularLocation>
</comment>